<keyword evidence="3" id="KW-0408">Iron</keyword>
<dbReference type="GO" id="GO:0003954">
    <property type="term" value="F:NADH dehydrogenase activity"/>
    <property type="evidence" value="ECO:0007669"/>
    <property type="project" value="TreeGrafter"/>
</dbReference>
<dbReference type="PANTHER" id="PTHR43105">
    <property type="entry name" value="RESPIRATORY NITRATE REDUCTASE"/>
    <property type="match status" value="1"/>
</dbReference>
<dbReference type="Pfam" id="PF04879">
    <property type="entry name" value="Molybdop_Fe4S4"/>
    <property type="match status" value="1"/>
</dbReference>
<dbReference type="SUPFAM" id="SSF50692">
    <property type="entry name" value="ADC-like"/>
    <property type="match status" value="1"/>
</dbReference>
<evidence type="ECO:0000256" key="4">
    <source>
        <dbReference type="ARBA" id="ARBA00023014"/>
    </source>
</evidence>
<dbReference type="AlphaFoldDB" id="A0A1V0A4H9"/>
<dbReference type="CDD" id="cd00508">
    <property type="entry name" value="MopB_CT_Fdh-Nap-like"/>
    <property type="match status" value="1"/>
</dbReference>
<dbReference type="Gene3D" id="3.40.50.740">
    <property type="match status" value="1"/>
</dbReference>
<evidence type="ECO:0000256" key="2">
    <source>
        <dbReference type="ARBA" id="ARBA00022723"/>
    </source>
</evidence>
<evidence type="ECO:0000313" key="8">
    <source>
        <dbReference type="Proteomes" id="UP000190797"/>
    </source>
</evidence>
<dbReference type="Pfam" id="PF01568">
    <property type="entry name" value="Molydop_binding"/>
    <property type="match status" value="1"/>
</dbReference>
<dbReference type="InterPro" id="IPR006657">
    <property type="entry name" value="MoPterin_dinucl-bd_dom"/>
</dbReference>
<dbReference type="OrthoDB" id="7376058at2"/>
<dbReference type="GO" id="GO:0016020">
    <property type="term" value="C:membrane"/>
    <property type="evidence" value="ECO:0007669"/>
    <property type="project" value="TreeGrafter"/>
</dbReference>
<evidence type="ECO:0000259" key="6">
    <source>
        <dbReference type="SMART" id="SM00926"/>
    </source>
</evidence>
<accession>A0A1V0A4H9</accession>
<dbReference type="PANTHER" id="PTHR43105:SF10">
    <property type="entry name" value="NADH-QUINONE OXIDOREDUCTASE SUBUNIT G"/>
    <property type="match status" value="1"/>
</dbReference>
<evidence type="ECO:0000256" key="1">
    <source>
        <dbReference type="ARBA" id="ARBA00022485"/>
    </source>
</evidence>
<dbReference type="InterPro" id="IPR009010">
    <property type="entry name" value="Asp_de-COase-like_dom_sf"/>
</dbReference>
<dbReference type="EMBL" id="CP017717">
    <property type="protein sequence ID" value="AQZ65101.1"/>
    <property type="molecule type" value="Genomic_DNA"/>
</dbReference>
<dbReference type="Gene3D" id="3.40.228.10">
    <property type="entry name" value="Dimethylsulfoxide Reductase, domain 2"/>
    <property type="match status" value="1"/>
</dbReference>
<reference evidence="8" key="1">
    <citation type="journal article" date="2017" name="Med. Chem. Commun.">
        <title>Nonomuraea sp. ATCC 55076 harbours the largest actinomycete chromosome to date and the kistamicin biosynthetic gene cluster.</title>
        <authorList>
            <person name="Nazari B."/>
            <person name="Forneris C.C."/>
            <person name="Gibson M.I."/>
            <person name="Moon K."/>
            <person name="Schramma K.R."/>
            <person name="Seyedsayamdost M.R."/>
        </authorList>
    </citation>
    <scope>NUCLEOTIDE SEQUENCE [LARGE SCALE GENOMIC DNA]</scope>
    <source>
        <strain evidence="8">ATCC 55076</strain>
    </source>
</reference>
<dbReference type="GO" id="GO:0022904">
    <property type="term" value="P:respiratory electron transport chain"/>
    <property type="evidence" value="ECO:0007669"/>
    <property type="project" value="TreeGrafter"/>
</dbReference>
<feature type="region of interest" description="Disordered" evidence="5">
    <location>
        <begin position="332"/>
        <end position="352"/>
    </location>
</feature>
<dbReference type="STRING" id="1909395.BKM31_29930"/>
<dbReference type="GO" id="GO:0046872">
    <property type="term" value="F:metal ion binding"/>
    <property type="evidence" value="ECO:0007669"/>
    <property type="project" value="UniProtKB-KW"/>
</dbReference>
<dbReference type="InterPro" id="IPR050123">
    <property type="entry name" value="Prok_molybdopt-oxidoreductase"/>
</dbReference>
<keyword evidence="8" id="KW-1185">Reference proteome</keyword>
<dbReference type="KEGG" id="noa:BKM31_29930"/>
<name>A0A1V0A4H9_9ACTN</name>
<evidence type="ECO:0000256" key="3">
    <source>
        <dbReference type="ARBA" id="ARBA00023004"/>
    </source>
</evidence>
<gene>
    <name evidence="7" type="ORF">BKM31_29930</name>
</gene>
<evidence type="ECO:0000313" key="7">
    <source>
        <dbReference type="EMBL" id="AQZ65101.1"/>
    </source>
</evidence>
<sequence>MGTATTPTHCPYCSLQCGISLRVAEGTTVLEPIDFPTNRGGLCVKGWTAAKLLDHPERLRTPLVRAVPGDRRSPLRPAGWDEALDRVVSAVREAQSRHGPDSVGCFGGGGLTNEKAYLLGKFARVALRSSAIDYNGRFCMSSAATAANRAFGVDRGLPFPLADIERAEAILLVGSNLADTMPPAVQYLERGRSSGARHIVADPRASATARAATLHLQLTPGTDLALANGLLHLAIRTGAADDAYIAERTTGFEAVRSAVASYWPDRVERITGVPVAALRRTVAVLSEARSAMVLTARGAEQHSNGTDTVQGFVNLALALGLPGRPYSGYGTITGQGNGQGGREHGQKSDQLPGYRRLDDQAARAHVAGVWGVAPRTLPPPGLSAYEMVDRLGTEAGVRALLVLASNIVVSAPDRDRVLARLRALDFLVVCDFFLSETAVEADVVLPTAQWAEEEGTMTNLEGRVLHRRRALPPPRGVRTDLQILTALAERLGYGAHFSSDPRTVFDELRRAASGGIADYSGITYERIDEEQGVFWPCPAESHPGTPRLFADRFPTPDGRAAFVRAEYREPAEQPDDDYPYVLTTGRLMRQYQSGSQTRRIAALDEVPAAEIHPDLARRHGIAEGDPVELRTRRGAALFQARLTDSIRPDTVFAPFHWGGTASANVLTDPSLDPHSRMPAFKVCAVSVARGGPAAGPAGMRSATDRKEVAMHSTPRFLQGVFSFNGKGLDQPYLLDSELRYVVPAGLTAQPLYLRAGNAAGELVCVVLMRDGRPMRYFPVGAKADTHVSLRVVEDLDSGTALELHLAAPDGLSGTVVLDFGLIEV</sequence>
<keyword evidence="1" id="KW-0004">4Fe-4S</keyword>
<dbReference type="Gene3D" id="2.20.25.90">
    <property type="entry name" value="ADC-like domains"/>
    <property type="match status" value="1"/>
</dbReference>
<dbReference type="SMART" id="SM00926">
    <property type="entry name" value="Molybdop_Fe4S4"/>
    <property type="match status" value="1"/>
</dbReference>
<evidence type="ECO:0000256" key="5">
    <source>
        <dbReference type="SAM" id="MobiDB-lite"/>
    </source>
</evidence>
<dbReference type="InterPro" id="IPR006963">
    <property type="entry name" value="Mopterin_OxRdtase_4Fe-4S_dom"/>
</dbReference>
<keyword evidence="4" id="KW-0411">Iron-sulfur</keyword>
<dbReference type="Pfam" id="PF00384">
    <property type="entry name" value="Molybdopterin"/>
    <property type="match status" value="1"/>
</dbReference>
<proteinExistence type="predicted"/>
<dbReference type="Gene3D" id="2.40.40.20">
    <property type="match status" value="1"/>
</dbReference>
<organism evidence="7 8">
    <name type="scientific">[Actinomadura] parvosata subsp. kistnae</name>
    <dbReference type="NCBI Taxonomy" id="1909395"/>
    <lineage>
        <taxon>Bacteria</taxon>
        <taxon>Bacillati</taxon>
        <taxon>Actinomycetota</taxon>
        <taxon>Actinomycetes</taxon>
        <taxon>Streptosporangiales</taxon>
        <taxon>Streptosporangiaceae</taxon>
        <taxon>Nonomuraea</taxon>
    </lineage>
</organism>
<keyword evidence="2" id="KW-0479">Metal-binding</keyword>
<dbReference type="GO" id="GO:0051539">
    <property type="term" value="F:4 iron, 4 sulfur cluster binding"/>
    <property type="evidence" value="ECO:0007669"/>
    <property type="project" value="UniProtKB-KW"/>
</dbReference>
<dbReference type="SUPFAM" id="SSF53706">
    <property type="entry name" value="Formate dehydrogenase/DMSO reductase, domains 1-3"/>
    <property type="match status" value="1"/>
</dbReference>
<dbReference type="GO" id="GO:0043546">
    <property type="term" value="F:molybdopterin cofactor binding"/>
    <property type="evidence" value="ECO:0007669"/>
    <property type="project" value="InterPro"/>
</dbReference>
<dbReference type="InterPro" id="IPR006656">
    <property type="entry name" value="Mopterin_OxRdtase"/>
</dbReference>
<feature type="domain" description="4Fe-4S Mo/W bis-MGD-type" evidence="6">
    <location>
        <begin position="3"/>
        <end position="55"/>
    </location>
</feature>
<dbReference type="Proteomes" id="UP000190797">
    <property type="component" value="Chromosome"/>
</dbReference>
<protein>
    <submittedName>
        <fullName evidence="7">Molybdopterin oxidoreductase</fullName>
    </submittedName>
</protein>